<organism evidence="2 3">
    <name type="scientific">Fictibacillus norfolkensis</name>
    <dbReference type="NCBI Taxonomy" id="2762233"/>
    <lineage>
        <taxon>Bacteria</taxon>
        <taxon>Bacillati</taxon>
        <taxon>Bacillota</taxon>
        <taxon>Bacilli</taxon>
        <taxon>Bacillales</taxon>
        <taxon>Fictibacillaceae</taxon>
        <taxon>Fictibacillus</taxon>
    </lineage>
</organism>
<dbReference type="EMBL" id="JACSQM010000002">
    <property type="protein sequence ID" value="MBD7963442.1"/>
    <property type="molecule type" value="Genomic_DNA"/>
</dbReference>
<name>A0ABR8SIX8_9BACL</name>
<dbReference type="Proteomes" id="UP000603641">
    <property type="component" value="Unassembled WGS sequence"/>
</dbReference>
<dbReference type="RefSeq" id="WP_153238886.1">
    <property type="nucleotide sequence ID" value="NZ_JACSQM010000002.1"/>
</dbReference>
<evidence type="ECO:0000256" key="1">
    <source>
        <dbReference type="SAM" id="MobiDB-lite"/>
    </source>
</evidence>
<sequence>MLTMTNHNQQTIKPLDMPVSRYVLKEQSVAEQEKRKPEFELTSLNPK</sequence>
<keyword evidence="3" id="KW-1185">Reference proteome</keyword>
<evidence type="ECO:0000313" key="2">
    <source>
        <dbReference type="EMBL" id="MBD7963442.1"/>
    </source>
</evidence>
<reference evidence="2 3" key="1">
    <citation type="submission" date="2020-08" db="EMBL/GenBank/DDBJ databases">
        <title>A Genomic Blueprint of the Chicken Gut Microbiome.</title>
        <authorList>
            <person name="Gilroy R."/>
            <person name="Ravi A."/>
            <person name="Getino M."/>
            <person name="Pursley I."/>
            <person name="Horton D.L."/>
            <person name="Alikhan N.-F."/>
            <person name="Baker D."/>
            <person name="Gharbi K."/>
            <person name="Hall N."/>
            <person name="Watson M."/>
            <person name="Adriaenssens E.M."/>
            <person name="Foster-Nyarko E."/>
            <person name="Jarju S."/>
            <person name="Secka A."/>
            <person name="Antonio M."/>
            <person name="Oren A."/>
            <person name="Chaudhuri R."/>
            <person name="La Ragione R.M."/>
            <person name="Hildebrand F."/>
            <person name="Pallen M.J."/>
        </authorList>
    </citation>
    <scope>NUCLEOTIDE SEQUENCE [LARGE SCALE GENOMIC DNA]</scope>
    <source>
        <strain evidence="2 3">Sa2CUA10</strain>
    </source>
</reference>
<comment type="caution">
    <text evidence="2">The sequence shown here is derived from an EMBL/GenBank/DDBJ whole genome shotgun (WGS) entry which is preliminary data.</text>
</comment>
<protein>
    <submittedName>
        <fullName evidence="2">Uncharacterized protein</fullName>
    </submittedName>
</protein>
<accession>A0ABR8SIX8</accession>
<gene>
    <name evidence="2" type="ORF">H9648_05175</name>
</gene>
<feature type="region of interest" description="Disordered" evidence="1">
    <location>
        <begin position="28"/>
        <end position="47"/>
    </location>
</feature>
<evidence type="ECO:0000313" key="3">
    <source>
        <dbReference type="Proteomes" id="UP000603641"/>
    </source>
</evidence>
<proteinExistence type="predicted"/>